<feature type="domain" description="Myosin motor" evidence="9">
    <location>
        <begin position="512"/>
        <end position="654"/>
    </location>
</feature>
<keyword evidence="3 6" id="KW-0518">Myosin</keyword>
<proteinExistence type="inferred from homology"/>
<dbReference type="InterPro" id="IPR001609">
    <property type="entry name" value="Myosin_head_motor_dom-like"/>
</dbReference>
<feature type="binding site" evidence="6">
    <location>
        <begin position="608"/>
        <end position="615"/>
    </location>
    <ligand>
        <name>ATP</name>
        <dbReference type="ChEBI" id="CHEBI:30616"/>
    </ligand>
</feature>
<evidence type="ECO:0000256" key="8">
    <source>
        <dbReference type="SAM" id="SignalP"/>
    </source>
</evidence>
<evidence type="ECO:0000256" key="2">
    <source>
        <dbReference type="ARBA" id="ARBA00022840"/>
    </source>
</evidence>
<keyword evidence="8" id="KW-0732">Signal</keyword>
<keyword evidence="1 6" id="KW-0547">Nucleotide-binding</keyword>
<feature type="chain" id="PRO_5047356481" description="Myosin motor domain-containing protein" evidence="8">
    <location>
        <begin position="28"/>
        <end position="1156"/>
    </location>
</feature>
<dbReference type="InterPro" id="IPR036961">
    <property type="entry name" value="Kinesin_motor_dom_sf"/>
</dbReference>
<evidence type="ECO:0000256" key="7">
    <source>
        <dbReference type="SAM" id="MobiDB-lite"/>
    </source>
</evidence>
<gene>
    <name evidence="10" type="ORF">PCOR1329_LOCUS42920</name>
</gene>
<name>A0ABN9TW57_9DINO</name>
<comment type="caution">
    <text evidence="10">The sequence shown here is derived from an EMBL/GenBank/DDBJ whole genome shotgun (WGS) entry which is preliminary data.</text>
</comment>
<comment type="caution">
    <text evidence="6">Lacks conserved residue(s) required for the propagation of feature annotation.</text>
</comment>
<dbReference type="PRINTS" id="PR00193">
    <property type="entry name" value="MYOSINHEAVY"/>
</dbReference>
<accession>A0ABN9TW57</accession>
<organism evidence="10 11">
    <name type="scientific">Prorocentrum cordatum</name>
    <dbReference type="NCBI Taxonomy" id="2364126"/>
    <lineage>
        <taxon>Eukaryota</taxon>
        <taxon>Sar</taxon>
        <taxon>Alveolata</taxon>
        <taxon>Dinophyceae</taxon>
        <taxon>Prorocentrales</taxon>
        <taxon>Prorocentraceae</taxon>
        <taxon>Prorocentrum</taxon>
    </lineage>
</organism>
<evidence type="ECO:0000256" key="5">
    <source>
        <dbReference type="ARBA" id="ARBA00023203"/>
    </source>
</evidence>
<sequence>MARAPVAPPPARPRRGLLALLLGVARAADLAPRPSQRSLAVDADASVRPVAAPAGERAGGLADAGRPARQMRRELPDAPRGSEAPGTGMRLAFVTDCSSHQRWMAMLLLHSAGRVGQGDPITWLRWGCEPDRTRSREDEVRLLRRVYPAASLLDVGGRGALAPLDDSAAAVLRRDITWIKPFAFQAFLASPEIPNGTAVAMLDADFIFLSRLRVDDLAERSIRTVGEDSAEGPARVEGLRGVVQHYACCRNAGAPYIFTAGAWRALLPAYASLAGRATGSWGEEQEAFATAAAGAGVGFSVFDHFMVSDLDAKEAEGWRWVEECLGAAEASGSSCGPAGPRAAGVGAPAPRLPTFLHMVRPVNPEGGKATWQFSKYQVPPGWGRPEGEGILDCDMPLLAEPPAGPAGKTSHGKDRLASWMLRSIVAGVNGMLADVKRLKCPKGHNRAKALKIEADWRNSLLSDPAAAAPGAGADPDFVARCALALNCSRGQVSLKRAKDGAAALHPCNEALKSHSDLSHLPLLHEPAILQALQLRFSEGVVYTLTGPVLLAVNPFREMPSLYGAEQLAHFAEPPADEEAATPHIYGVARAAYYGVWHRGAHQTVLVSGESGAGKTETTKFVMRFLALAGGGGAESSMSDVERQVLQSIPVLEAFDDLKKVSQETSISDDLQAYLLLKFSGLDKSDHASIVSSAGNKYDKEAFAKALRMQHSGRAIYSRMTPAKTKPAERVFKVYQSIPKSKELAPELMTKRAMEMKVYIAKDGLGGGFDMVEYLEAEIAIPTAESIFVDRGKEFAKEFLAHMHENGVEIQNAALEAHEQLGRIERLGLEDGELTRRAHHYKGATHLKMIRDLERISLPEFQSTSLQLSYLSQYYVRDTTQQQPGLIQDLARLEKEINPTDLTKAERKEFDASTAKVQKTLRASRSKAQLAKLDKALSDSRGVQDLTAILGKREKTHFIEMRDADLATHYETDNAASIEPFTAAELDENLRQMKQGDVARMVTDVAAEARKYGLNVHFGKTFVLTNSPSRPRHFKCGDQVARVLQRGESEKYLGRKLSLDEFHSTEFDSRIGGVWGRSHETWVDYVQRATHTSTNLAKQRGIQDWASSFWKQKWSLPGMLPTAKDGRWAVQLVDWKPCFRVDAKRSVGGQRKRWADV</sequence>
<evidence type="ECO:0000256" key="3">
    <source>
        <dbReference type="ARBA" id="ARBA00023123"/>
    </source>
</evidence>
<keyword evidence="5 6" id="KW-0009">Actin-binding</keyword>
<dbReference type="SMART" id="SM00242">
    <property type="entry name" value="MYSc"/>
    <property type="match status" value="1"/>
</dbReference>
<evidence type="ECO:0000313" key="11">
    <source>
        <dbReference type="Proteomes" id="UP001189429"/>
    </source>
</evidence>
<dbReference type="InterPro" id="IPR027417">
    <property type="entry name" value="P-loop_NTPase"/>
</dbReference>
<evidence type="ECO:0000256" key="4">
    <source>
        <dbReference type="ARBA" id="ARBA00023175"/>
    </source>
</evidence>
<dbReference type="Pfam" id="PF00063">
    <property type="entry name" value="Myosin_head"/>
    <property type="match status" value="1"/>
</dbReference>
<dbReference type="PANTHER" id="PTHR13140:SF706">
    <property type="entry name" value="DILUTE CLASS UNCONVENTIONAL MYOSIN, ISOFORM C"/>
    <property type="match status" value="1"/>
</dbReference>
<keyword evidence="4 6" id="KW-0505">Motor protein</keyword>
<reference evidence="10" key="1">
    <citation type="submission" date="2023-10" db="EMBL/GenBank/DDBJ databases">
        <authorList>
            <person name="Chen Y."/>
            <person name="Shah S."/>
            <person name="Dougan E. K."/>
            <person name="Thang M."/>
            <person name="Chan C."/>
        </authorList>
    </citation>
    <scope>NUCLEOTIDE SEQUENCE [LARGE SCALE GENOMIC DNA]</scope>
</reference>
<dbReference type="PROSITE" id="PS51456">
    <property type="entry name" value="MYOSIN_MOTOR"/>
    <property type="match status" value="1"/>
</dbReference>
<evidence type="ECO:0000256" key="1">
    <source>
        <dbReference type="ARBA" id="ARBA00022741"/>
    </source>
</evidence>
<keyword evidence="11" id="KW-1185">Reference proteome</keyword>
<feature type="signal peptide" evidence="8">
    <location>
        <begin position="1"/>
        <end position="27"/>
    </location>
</feature>
<dbReference type="Proteomes" id="UP001189429">
    <property type="component" value="Unassembled WGS sequence"/>
</dbReference>
<dbReference type="Gene3D" id="3.40.850.10">
    <property type="entry name" value="Kinesin motor domain"/>
    <property type="match status" value="1"/>
</dbReference>
<feature type="region of interest" description="Disordered" evidence="7">
    <location>
        <begin position="51"/>
        <end position="87"/>
    </location>
</feature>
<evidence type="ECO:0000259" key="9">
    <source>
        <dbReference type="PROSITE" id="PS51456"/>
    </source>
</evidence>
<dbReference type="EMBL" id="CAUYUJ010015160">
    <property type="protein sequence ID" value="CAK0850513.1"/>
    <property type="molecule type" value="Genomic_DNA"/>
</dbReference>
<evidence type="ECO:0000313" key="10">
    <source>
        <dbReference type="EMBL" id="CAK0850513.1"/>
    </source>
</evidence>
<keyword evidence="2 6" id="KW-0067">ATP-binding</keyword>
<evidence type="ECO:0000256" key="6">
    <source>
        <dbReference type="PROSITE-ProRule" id="PRU00782"/>
    </source>
</evidence>
<dbReference type="SUPFAM" id="SSF52540">
    <property type="entry name" value="P-loop containing nucleoside triphosphate hydrolases"/>
    <property type="match status" value="1"/>
</dbReference>
<dbReference type="PANTHER" id="PTHR13140">
    <property type="entry name" value="MYOSIN"/>
    <property type="match status" value="1"/>
</dbReference>
<comment type="similarity">
    <text evidence="6">Belongs to the TRAFAC class myosin-kinesin ATPase superfamily. Myosin family.</text>
</comment>
<protein>
    <recommendedName>
        <fullName evidence="9">Myosin motor domain-containing protein</fullName>
    </recommendedName>
</protein>